<keyword evidence="3" id="KW-1185">Reference proteome</keyword>
<keyword evidence="1" id="KW-1133">Transmembrane helix</keyword>
<name>A0A5C3LPK2_9AGAR</name>
<protein>
    <submittedName>
        <fullName evidence="2">Uncharacterized protein</fullName>
    </submittedName>
</protein>
<feature type="transmembrane region" description="Helical" evidence="1">
    <location>
        <begin position="35"/>
        <end position="56"/>
    </location>
</feature>
<evidence type="ECO:0000313" key="3">
    <source>
        <dbReference type="Proteomes" id="UP000308652"/>
    </source>
</evidence>
<evidence type="ECO:0000313" key="2">
    <source>
        <dbReference type="EMBL" id="TFK34994.1"/>
    </source>
</evidence>
<dbReference type="AlphaFoldDB" id="A0A5C3LPK2"/>
<sequence length="63" mass="6917">MYRDRNASNPMFLSDSVHLAVPRPIHSSYSTSNGLVYRGSVSIFNGLIAGIVHIVANERAKKT</sequence>
<dbReference type="Proteomes" id="UP000308652">
    <property type="component" value="Unassembled WGS sequence"/>
</dbReference>
<accession>A0A5C3LPK2</accession>
<keyword evidence="1" id="KW-0812">Transmembrane</keyword>
<proteinExistence type="predicted"/>
<gene>
    <name evidence="2" type="ORF">BDQ12DRAFT_688857</name>
</gene>
<keyword evidence="1" id="KW-0472">Membrane</keyword>
<evidence type="ECO:0000256" key="1">
    <source>
        <dbReference type="SAM" id="Phobius"/>
    </source>
</evidence>
<reference evidence="2 3" key="1">
    <citation type="journal article" date="2019" name="Nat. Ecol. Evol.">
        <title>Megaphylogeny resolves global patterns of mushroom evolution.</title>
        <authorList>
            <person name="Varga T."/>
            <person name="Krizsan K."/>
            <person name="Foldi C."/>
            <person name="Dima B."/>
            <person name="Sanchez-Garcia M."/>
            <person name="Sanchez-Ramirez S."/>
            <person name="Szollosi G.J."/>
            <person name="Szarkandi J.G."/>
            <person name="Papp V."/>
            <person name="Albert L."/>
            <person name="Andreopoulos W."/>
            <person name="Angelini C."/>
            <person name="Antonin V."/>
            <person name="Barry K.W."/>
            <person name="Bougher N.L."/>
            <person name="Buchanan P."/>
            <person name="Buyck B."/>
            <person name="Bense V."/>
            <person name="Catcheside P."/>
            <person name="Chovatia M."/>
            <person name="Cooper J."/>
            <person name="Damon W."/>
            <person name="Desjardin D."/>
            <person name="Finy P."/>
            <person name="Geml J."/>
            <person name="Haridas S."/>
            <person name="Hughes K."/>
            <person name="Justo A."/>
            <person name="Karasinski D."/>
            <person name="Kautmanova I."/>
            <person name="Kiss B."/>
            <person name="Kocsube S."/>
            <person name="Kotiranta H."/>
            <person name="LaButti K.M."/>
            <person name="Lechner B.E."/>
            <person name="Liimatainen K."/>
            <person name="Lipzen A."/>
            <person name="Lukacs Z."/>
            <person name="Mihaltcheva S."/>
            <person name="Morgado L.N."/>
            <person name="Niskanen T."/>
            <person name="Noordeloos M.E."/>
            <person name="Ohm R.A."/>
            <person name="Ortiz-Santana B."/>
            <person name="Ovrebo C."/>
            <person name="Racz N."/>
            <person name="Riley R."/>
            <person name="Savchenko A."/>
            <person name="Shiryaev A."/>
            <person name="Soop K."/>
            <person name="Spirin V."/>
            <person name="Szebenyi C."/>
            <person name="Tomsovsky M."/>
            <person name="Tulloss R.E."/>
            <person name="Uehling J."/>
            <person name="Grigoriev I.V."/>
            <person name="Vagvolgyi C."/>
            <person name="Papp T."/>
            <person name="Martin F.M."/>
            <person name="Miettinen O."/>
            <person name="Hibbett D.S."/>
            <person name="Nagy L.G."/>
        </authorList>
    </citation>
    <scope>NUCLEOTIDE SEQUENCE [LARGE SCALE GENOMIC DNA]</scope>
    <source>
        <strain evidence="2 3">CBS 166.37</strain>
    </source>
</reference>
<dbReference type="EMBL" id="ML213626">
    <property type="protein sequence ID" value="TFK34994.1"/>
    <property type="molecule type" value="Genomic_DNA"/>
</dbReference>
<organism evidence="2 3">
    <name type="scientific">Crucibulum laeve</name>
    <dbReference type="NCBI Taxonomy" id="68775"/>
    <lineage>
        <taxon>Eukaryota</taxon>
        <taxon>Fungi</taxon>
        <taxon>Dikarya</taxon>
        <taxon>Basidiomycota</taxon>
        <taxon>Agaricomycotina</taxon>
        <taxon>Agaricomycetes</taxon>
        <taxon>Agaricomycetidae</taxon>
        <taxon>Agaricales</taxon>
        <taxon>Agaricineae</taxon>
        <taxon>Nidulariaceae</taxon>
        <taxon>Crucibulum</taxon>
    </lineage>
</organism>